<dbReference type="RefSeq" id="WP_386459632.1">
    <property type="nucleotide sequence ID" value="NZ_BAAAWG010000017.1"/>
</dbReference>
<dbReference type="Proteomes" id="UP001596241">
    <property type="component" value="Unassembled WGS sequence"/>
</dbReference>
<evidence type="ECO:0000313" key="3">
    <source>
        <dbReference type="Proteomes" id="UP001596241"/>
    </source>
</evidence>
<feature type="region of interest" description="Disordered" evidence="1">
    <location>
        <begin position="1"/>
        <end position="23"/>
    </location>
</feature>
<name>A0ABW1FH94_9ACTN</name>
<evidence type="ECO:0000313" key="2">
    <source>
        <dbReference type="EMBL" id="MFC5893625.1"/>
    </source>
</evidence>
<proteinExistence type="predicted"/>
<organism evidence="2 3">
    <name type="scientific">Streptomyces ramulosus</name>
    <dbReference type="NCBI Taxonomy" id="47762"/>
    <lineage>
        <taxon>Bacteria</taxon>
        <taxon>Bacillati</taxon>
        <taxon>Actinomycetota</taxon>
        <taxon>Actinomycetes</taxon>
        <taxon>Kitasatosporales</taxon>
        <taxon>Streptomycetaceae</taxon>
        <taxon>Streptomyces</taxon>
    </lineage>
</organism>
<dbReference type="EMBL" id="JBHSPW010000004">
    <property type="protein sequence ID" value="MFC5893625.1"/>
    <property type="molecule type" value="Genomic_DNA"/>
</dbReference>
<protein>
    <submittedName>
        <fullName evidence="2">Uncharacterized protein</fullName>
    </submittedName>
</protein>
<accession>A0ABW1FH94</accession>
<gene>
    <name evidence="2" type="ORF">ACFP3M_12430</name>
</gene>
<sequence length="91" mass="9534">MSSSSQTAQEADAMPHAYHYPHHDDIDDCTEELRAALAAHGITLPSLGIDLPSYAGSYATPLIALGNCNTATARRLSAALHQAVSGTGTER</sequence>
<reference evidence="3" key="1">
    <citation type="journal article" date="2019" name="Int. J. Syst. Evol. Microbiol.">
        <title>The Global Catalogue of Microorganisms (GCM) 10K type strain sequencing project: providing services to taxonomists for standard genome sequencing and annotation.</title>
        <authorList>
            <consortium name="The Broad Institute Genomics Platform"/>
            <consortium name="The Broad Institute Genome Sequencing Center for Infectious Disease"/>
            <person name="Wu L."/>
            <person name="Ma J."/>
        </authorList>
    </citation>
    <scope>NUCLEOTIDE SEQUENCE [LARGE SCALE GENOMIC DNA]</scope>
    <source>
        <strain evidence="3">CGMCC 1.15809</strain>
    </source>
</reference>
<comment type="caution">
    <text evidence="2">The sequence shown here is derived from an EMBL/GenBank/DDBJ whole genome shotgun (WGS) entry which is preliminary data.</text>
</comment>
<evidence type="ECO:0000256" key="1">
    <source>
        <dbReference type="SAM" id="MobiDB-lite"/>
    </source>
</evidence>
<keyword evidence="3" id="KW-1185">Reference proteome</keyword>